<dbReference type="Proteomes" id="UP000317593">
    <property type="component" value="Unassembled WGS sequence"/>
</dbReference>
<proteinExistence type="predicted"/>
<keyword evidence="2" id="KW-0732">Signal</keyword>
<evidence type="ECO:0000313" key="3">
    <source>
        <dbReference type="EMBL" id="SMO90366.1"/>
    </source>
</evidence>
<sequence length="124" mass="13942">MKQRAHILLFLVLLIPFSTKAETEVEPHEVPGQIQAIKGIPSPSAYPPGLVRFFAFHHETETPPDSLNKPATALSETNSEDDTNNGFSGIPYEIAVSSIYLIRCRTIHRSLRIRTILFPFHSFL</sequence>
<evidence type="ECO:0000256" key="2">
    <source>
        <dbReference type="SAM" id="SignalP"/>
    </source>
</evidence>
<protein>
    <submittedName>
        <fullName evidence="3">Uncharacterized protein</fullName>
    </submittedName>
</protein>
<gene>
    <name evidence="3" type="ORF">SAMN06265218_1226</name>
</gene>
<evidence type="ECO:0000313" key="4">
    <source>
        <dbReference type="Proteomes" id="UP000317593"/>
    </source>
</evidence>
<evidence type="ECO:0000256" key="1">
    <source>
        <dbReference type="SAM" id="MobiDB-lite"/>
    </source>
</evidence>
<accession>A0A521F2S7</accession>
<feature type="signal peptide" evidence="2">
    <location>
        <begin position="1"/>
        <end position="21"/>
    </location>
</feature>
<feature type="region of interest" description="Disordered" evidence="1">
    <location>
        <begin position="61"/>
        <end position="83"/>
    </location>
</feature>
<feature type="chain" id="PRO_5021837814" evidence="2">
    <location>
        <begin position="22"/>
        <end position="124"/>
    </location>
</feature>
<name>A0A521F2S7_9BACT</name>
<organism evidence="3 4">
    <name type="scientific">Fodinibius sediminis</name>
    <dbReference type="NCBI Taxonomy" id="1214077"/>
    <lineage>
        <taxon>Bacteria</taxon>
        <taxon>Pseudomonadati</taxon>
        <taxon>Balneolota</taxon>
        <taxon>Balneolia</taxon>
        <taxon>Balneolales</taxon>
        <taxon>Balneolaceae</taxon>
        <taxon>Fodinibius</taxon>
    </lineage>
</organism>
<keyword evidence="4" id="KW-1185">Reference proteome</keyword>
<dbReference type="EMBL" id="FXTH01000022">
    <property type="protein sequence ID" value="SMO90366.1"/>
    <property type="molecule type" value="Genomic_DNA"/>
</dbReference>
<reference evidence="3 4" key="1">
    <citation type="submission" date="2017-05" db="EMBL/GenBank/DDBJ databases">
        <authorList>
            <person name="Varghese N."/>
            <person name="Submissions S."/>
        </authorList>
    </citation>
    <scope>NUCLEOTIDE SEQUENCE [LARGE SCALE GENOMIC DNA]</scope>
    <source>
        <strain evidence="3 4">DSM 21194</strain>
    </source>
</reference>
<dbReference type="AlphaFoldDB" id="A0A521F2S7"/>